<feature type="transmembrane region" description="Helical" evidence="1">
    <location>
        <begin position="130"/>
        <end position="154"/>
    </location>
</feature>
<name>A0AAX4L4S6_9CREN</name>
<gene>
    <name evidence="3" type="ORF">V6M85_06230</name>
</gene>
<feature type="transmembrane region" description="Helical" evidence="1">
    <location>
        <begin position="60"/>
        <end position="76"/>
    </location>
</feature>
<dbReference type="GeneID" id="89336348"/>
<dbReference type="SMART" id="SM00014">
    <property type="entry name" value="acidPPc"/>
    <property type="match status" value="1"/>
</dbReference>
<dbReference type="Gene3D" id="1.20.144.10">
    <property type="entry name" value="Phosphatidic acid phosphatase type 2/haloperoxidase"/>
    <property type="match status" value="1"/>
</dbReference>
<dbReference type="EMBL" id="CP146016">
    <property type="protein sequence ID" value="WWQ61663.1"/>
    <property type="molecule type" value="Genomic_DNA"/>
</dbReference>
<proteinExistence type="predicted"/>
<keyword evidence="1" id="KW-1133">Transmembrane helix</keyword>
<dbReference type="GO" id="GO:0042392">
    <property type="term" value="F:sphingosine-1-phosphate phosphatase activity"/>
    <property type="evidence" value="ECO:0007669"/>
    <property type="project" value="TreeGrafter"/>
</dbReference>
<sequence length="221" mass="25099">MKWQYIIAIYALYVIISIITKIVGEGNFPGNIYLFYLINHSQFSPLNPVMIFFSKYGREYIWIPVTAIFFIVGGKYRRTSLILVGGFIIAIILGEISKYVMAQPRPFLILHNVNLLVSEPTDYSYPSGHALIVSVGAIIVLMTLPYYVSIPLFIEALIVSYSRVYIGVHWPLDVFAGWILGIAIALTAINLEKFITNVYNRVVNVVVNNNSKRTNLKRRSE</sequence>
<dbReference type="RefSeq" id="WP_338604345.1">
    <property type="nucleotide sequence ID" value="NZ_CP146016.1"/>
</dbReference>
<keyword evidence="1" id="KW-0472">Membrane</keyword>
<dbReference type="Pfam" id="PF01569">
    <property type="entry name" value="PAP2"/>
    <property type="match status" value="1"/>
</dbReference>
<dbReference type="SUPFAM" id="SSF48317">
    <property type="entry name" value="Acid phosphatase/Vanadium-dependent haloperoxidase"/>
    <property type="match status" value="1"/>
</dbReference>
<keyword evidence="1" id="KW-0812">Transmembrane</keyword>
<dbReference type="PANTHER" id="PTHR14969">
    <property type="entry name" value="SPHINGOSINE-1-PHOSPHATE PHOSPHOHYDROLASE"/>
    <property type="match status" value="1"/>
</dbReference>
<feature type="transmembrane region" description="Helical" evidence="1">
    <location>
        <begin position="7"/>
        <end position="24"/>
    </location>
</feature>
<dbReference type="InterPro" id="IPR000326">
    <property type="entry name" value="PAP2/HPO"/>
</dbReference>
<organism evidence="3 4">
    <name type="scientific">Sulfolobus tengchongensis</name>
    <dbReference type="NCBI Taxonomy" id="207809"/>
    <lineage>
        <taxon>Archaea</taxon>
        <taxon>Thermoproteota</taxon>
        <taxon>Thermoprotei</taxon>
        <taxon>Sulfolobales</taxon>
        <taxon>Sulfolobaceae</taxon>
        <taxon>Sulfolobus</taxon>
    </lineage>
</organism>
<evidence type="ECO:0000313" key="4">
    <source>
        <dbReference type="Proteomes" id="UP001432202"/>
    </source>
</evidence>
<dbReference type="Proteomes" id="UP001432202">
    <property type="component" value="Chromosome"/>
</dbReference>
<reference evidence="3 4" key="1">
    <citation type="submission" date="2024-02" db="EMBL/GenBank/DDBJ databases">
        <title>STSV induces naive adaptation in Sulfolobus.</title>
        <authorList>
            <person name="Xiang X."/>
            <person name="Song M."/>
        </authorList>
    </citation>
    <scope>NUCLEOTIDE SEQUENCE [LARGE SCALE GENOMIC DNA]</scope>
    <source>
        <strain evidence="3 4">RT2</strain>
    </source>
</reference>
<evidence type="ECO:0000313" key="3">
    <source>
        <dbReference type="EMBL" id="WWQ61663.1"/>
    </source>
</evidence>
<feature type="transmembrane region" description="Helical" evidence="1">
    <location>
        <begin position="82"/>
        <end position="101"/>
    </location>
</feature>
<feature type="transmembrane region" description="Helical" evidence="1">
    <location>
        <begin position="174"/>
        <end position="191"/>
    </location>
</feature>
<protein>
    <submittedName>
        <fullName evidence="3">Phosphatase PAP2 family protein</fullName>
    </submittedName>
</protein>
<keyword evidence="4" id="KW-1185">Reference proteome</keyword>
<evidence type="ECO:0000256" key="1">
    <source>
        <dbReference type="SAM" id="Phobius"/>
    </source>
</evidence>
<dbReference type="PANTHER" id="PTHR14969:SF13">
    <property type="entry name" value="AT30094P"/>
    <property type="match status" value="1"/>
</dbReference>
<dbReference type="InterPro" id="IPR036938">
    <property type="entry name" value="PAP2/HPO_sf"/>
</dbReference>
<evidence type="ECO:0000259" key="2">
    <source>
        <dbReference type="SMART" id="SM00014"/>
    </source>
</evidence>
<dbReference type="AlphaFoldDB" id="A0AAX4L4S6"/>
<feature type="domain" description="Phosphatidic acid phosphatase type 2/haloperoxidase" evidence="2">
    <location>
        <begin position="79"/>
        <end position="189"/>
    </location>
</feature>
<accession>A0AAX4L4S6</accession>